<dbReference type="Proteomes" id="UP000007267">
    <property type="component" value="Unassembled WGS sequence"/>
</dbReference>
<feature type="region of interest" description="Disordered" evidence="1">
    <location>
        <begin position="1"/>
        <end position="22"/>
    </location>
</feature>
<organism evidence="3 4">
    <name type="scientific">Pelodiscus sinensis</name>
    <name type="common">Chinese softshell turtle</name>
    <name type="synonym">Trionyx sinensis</name>
    <dbReference type="NCBI Taxonomy" id="13735"/>
    <lineage>
        <taxon>Eukaryota</taxon>
        <taxon>Metazoa</taxon>
        <taxon>Chordata</taxon>
        <taxon>Craniata</taxon>
        <taxon>Vertebrata</taxon>
        <taxon>Euteleostomi</taxon>
        <taxon>Archelosauria</taxon>
        <taxon>Testudinata</taxon>
        <taxon>Testudines</taxon>
        <taxon>Cryptodira</taxon>
        <taxon>Trionychia</taxon>
        <taxon>Trionychidae</taxon>
        <taxon>Pelodiscus</taxon>
    </lineage>
</organism>
<gene>
    <name evidence="3" type="primary">TMEM102</name>
</gene>
<reference evidence="4" key="2">
    <citation type="journal article" date="2013" name="Nat. Genet.">
        <title>The draft genomes of soft-shell turtle and green sea turtle yield insights into the development and evolution of the turtle-specific body plan.</title>
        <authorList>
            <person name="Wang Z."/>
            <person name="Pascual-Anaya J."/>
            <person name="Zadissa A."/>
            <person name="Li W."/>
            <person name="Niimura Y."/>
            <person name="Huang Z."/>
            <person name="Li C."/>
            <person name="White S."/>
            <person name="Xiong Z."/>
            <person name="Fang D."/>
            <person name="Wang B."/>
            <person name="Ming Y."/>
            <person name="Chen Y."/>
            <person name="Zheng Y."/>
            <person name="Kuraku S."/>
            <person name="Pignatelli M."/>
            <person name="Herrero J."/>
            <person name="Beal K."/>
            <person name="Nozawa M."/>
            <person name="Li Q."/>
            <person name="Wang J."/>
            <person name="Zhang H."/>
            <person name="Yu L."/>
            <person name="Shigenobu S."/>
            <person name="Wang J."/>
            <person name="Liu J."/>
            <person name="Flicek P."/>
            <person name="Searle S."/>
            <person name="Wang J."/>
            <person name="Kuratani S."/>
            <person name="Yin Y."/>
            <person name="Aken B."/>
            <person name="Zhang G."/>
            <person name="Irie N."/>
        </authorList>
    </citation>
    <scope>NUCLEOTIDE SEQUENCE [LARGE SCALE GENOMIC DNA]</scope>
    <source>
        <strain evidence="4">Daiwa-1</strain>
    </source>
</reference>
<dbReference type="SMART" id="SM01265">
    <property type="entry name" value="Mab-21"/>
    <property type="match status" value="1"/>
</dbReference>
<dbReference type="OMA" id="RANYDAD"/>
<dbReference type="Ensembl" id="ENSPSIT00000011663.1">
    <property type="protein sequence ID" value="ENSPSIP00000011606.1"/>
    <property type="gene ID" value="ENSPSIG00000010488.1"/>
</dbReference>
<dbReference type="InterPro" id="IPR046906">
    <property type="entry name" value="Mab-21_HhH/H2TH-like"/>
</dbReference>
<evidence type="ECO:0000313" key="3">
    <source>
        <dbReference type="Ensembl" id="ENSPSIP00000011606.1"/>
    </source>
</evidence>
<dbReference type="Gene3D" id="1.10.1410.40">
    <property type="match status" value="1"/>
</dbReference>
<dbReference type="EMBL" id="AGCU01013029">
    <property type="status" value="NOT_ANNOTATED_CDS"/>
    <property type="molecule type" value="Genomic_DNA"/>
</dbReference>
<dbReference type="GeneTree" id="ENSGT01050000244976"/>
<evidence type="ECO:0000313" key="4">
    <source>
        <dbReference type="Proteomes" id="UP000007267"/>
    </source>
</evidence>
<reference evidence="3" key="3">
    <citation type="submission" date="2025-08" db="UniProtKB">
        <authorList>
            <consortium name="Ensembl"/>
        </authorList>
    </citation>
    <scope>IDENTIFICATION</scope>
</reference>
<feature type="compositionally biased region" description="Basic and acidic residues" evidence="1">
    <location>
        <begin position="1"/>
        <end position="17"/>
    </location>
</feature>
<keyword evidence="4" id="KW-1185">Reference proteome</keyword>
<dbReference type="AlphaFoldDB" id="K7FU96"/>
<reference evidence="4" key="1">
    <citation type="submission" date="2011-10" db="EMBL/GenBank/DDBJ databases">
        <authorList>
            <consortium name="Soft-shell Turtle Genome Consortium"/>
        </authorList>
    </citation>
    <scope>NUCLEOTIDE SEQUENCE [LARGE SCALE GENOMIC DNA]</scope>
    <source>
        <strain evidence="4">Daiwa-1</strain>
    </source>
</reference>
<dbReference type="PANTHER" id="PTHR10656">
    <property type="entry name" value="CELL FATE DETERMINING PROTEIN MAB21-RELATED"/>
    <property type="match status" value="1"/>
</dbReference>
<evidence type="ECO:0000259" key="2">
    <source>
        <dbReference type="Pfam" id="PF20266"/>
    </source>
</evidence>
<dbReference type="OrthoDB" id="269173at2759"/>
<name>K7FU96_PELSI</name>
<dbReference type="eggNOG" id="KOG3963">
    <property type="taxonomic scope" value="Eukaryota"/>
</dbReference>
<protein>
    <submittedName>
        <fullName evidence="3">Transmembrane protein 102</fullName>
    </submittedName>
</protein>
<sequence length="568" mass="61986">MQRCEHQAMVSPERDVVPRPAQPLTDLDFHSGARIAELNQLVQELSKQTMWDPGVRAAPELLTLKDFVFSLLGLVHKVDKKLPEANEYLLLSGGARQGTVDLDPGVLGCYTSRANYDADYTLLVPVLQTHGCPIALDLHRCPPGYAWLPLAPFGPEAWHRWADCCQHHDGQAYLAPSLVSAWFCQTLVAVTSQAQATPQQGEPTVEWVVGQGGLVTLMLRHGTLRALYDVVPVVAFQGWPAVAQDWLSHSHFWEGKLMEEDVAEGFYLLPSSCPAWRDYPDQGRTTLTKDYLLTWQESLGPVEAPGLVETVGKAWHEAQNLVDVVGLTWHEVSGSGEAVDSVKAIGPTCHEAQDPVDASGLAWHDTLDPVEAMSQLEALGPAEAVGPAWREAQDAAEATGLAWRLSFSRSELHLKQVVPPPLLQAFRAARAALSCTWNKKVGPYHLWTLVLWACDRLPARYLGQEENAAHCLLGLLDDMVSSLARASCPHYFLPSCNRLEGVWEPGLARTVAGGPGGPARPFGLPGLPCPAPGTRRSVRITSGPWCCGPVTACLHATWARRKTQPIAC</sequence>
<reference evidence="3" key="4">
    <citation type="submission" date="2025-09" db="UniProtKB">
        <authorList>
            <consortium name="Ensembl"/>
        </authorList>
    </citation>
    <scope>IDENTIFICATION</scope>
</reference>
<dbReference type="PANTHER" id="PTHR10656:SF48">
    <property type="entry name" value="TRANSMEMBRANE PROTEIN 102"/>
    <property type="match status" value="1"/>
</dbReference>
<dbReference type="InterPro" id="IPR024810">
    <property type="entry name" value="MAB21L/cGLR"/>
</dbReference>
<accession>K7FU96</accession>
<feature type="domain" description="Mab-21-like HhH/H2TH-like" evidence="2">
    <location>
        <begin position="436"/>
        <end position="500"/>
    </location>
</feature>
<dbReference type="KEGG" id="pss:102450913"/>
<dbReference type="HOGENOM" id="CLU_041150_0_0_1"/>
<dbReference type="Pfam" id="PF20266">
    <property type="entry name" value="Mab-21_C"/>
    <property type="match status" value="1"/>
</dbReference>
<proteinExistence type="predicted"/>
<evidence type="ECO:0000256" key="1">
    <source>
        <dbReference type="SAM" id="MobiDB-lite"/>
    </source>
</evidence>
<dbReference type="RefSeq" id="XP_025044175.1">
    <property type="nucleotide sequence ID" value="XM_025188390.1"/>
</dbReference>